<comment type="caution">
    <text evidence="1">The sequence shown here is derived from an EMBL/GenBank/DDBJ whole genome shotgun (WGS) entry which is preliminary data.</text>
</comment>
<dbReference type="CDD" id="cd07247">
    <property type="entry name" value="SgaA_N_like"/>
    <property type="match status" value="1"/>
</dbReference>
<dbReference type="SUPFAM" id="SSF54593">
    <property type="entry name" value="Glyoxalase/Bleomycin resistance protein/Dihydroxybiphenyl dioxygenase"/>
    <property type="match status" value="1"/>
</dbReference>
<dbReference type="RefSeq" id="WP_036029724.1">
    <property type="nucleotide sequence ID" value="NZ_CADEPO010000012.1"/>
</dbReference>
<protein>
    <submittedName>
        <fullName evidence="1">VOC family protein</fullName>
    </submittedName>
</protein>
<dbReference type="PANTHER" id="PTHR33993">
    <property type="entry name" value="GLYOXALASE-RELATED"/>
    <property type="match status" value="1"/>
</dbReference>
<dbReference type="InterPro" id="IPR053863">
    <property type="entry name" value="Glyoxy/Ble-like_N"/>
</dbReference>
<dbReference type="AlphaFoldDB" id="A0A104K0B7"/>
<name>A0A104K0B7_BURGA</name>
<dbReference type="Proteomes" id="UP000220629">
    <property type="component" value="Unassembled WGS sequence"/>
</dbReference>
<dbReference type="PROSITE" id="PS51819">
    <property type="entry name" value="VOC"/>
    <property type="match status" value="1"/>
</dbReference>
<evidence type="ECO:0000313" key="1">
    <source>
        <dbReference type="EMBL" id="PEH39561.1"/>
    </source>
</evidence>
<evidence type="ECO:0000313" key="2">
    <source>
        <dbReference type="Proteomes" id="UP000220629"/>
    </source>
</evidence>
<dbReference type="Gene3D" id="3.10.180.10">
    <property type="entry name" value="2,3-Dihydroxybiphenyl 1,2-Dioxygenase, domain 1"/>
    <property type="match status" value="1"/>
</dbReference>
<dbReference type="Pfam" id="PF22677">
    <property type="entry name" value="Ble-like_N"/>
    <property type="match status" value="1"/>
</dbReference>
<dbReference type="InterPro" id="IPR029068">
    <property type="entry name" value="Glyas_Bleomycin-R_OHBP_Dase"/>
</dbReference>
<organism evidence="1 2">
    <name type="scientific">Burkholderia gladioli</name>
    <name type="common">Pseudomonas marginata</name>
    <name type="synonym">Phytomonas marginata</name>
    <dbReference type="NCBI Taxonomy" id="28095"/>
    <lineage>
        <taxon>Bacteria</taxon>
        <taxon>Pseudomonadati</taxon>
        <taxon>Pseudomonadota</taxon>
        <taxon>Betaproteobacteria</taxon>
        <taxon>Burkholderiales</taxon>
        <taxon>Burkholderiaceae</taxon>
        <taxon>Burkholderia</taxon>
    </lineage>
</organism>
<gene>
    <name evidence="1" type="ORF">CRM94_35435</name>
</gene>
<dbReference type="EMBL" id="PDDY01000004">
    <property type="protein sequence ID" value="PEH39561.1"/>
    <property type="molecule type" value="Genomic_DNA"/>
</dbReference>
<dbReference type="InterPro" id="IPR037523">
    <property type="entry name" value="VOC_core"/>
</dbReference>
<sequence length="129" mass="13959">MNTATTTRAISWFEIPTHDLDRATRFYETLLDKRLKRENLGGSLLAIFEHDDGQTGGALVQDPLGSKPAAAGPVLYLEAGESAQAALERARRAGGIVEGAVIELPREIGYIAYVLDTEGNRIGLHARGR</sequence>
<dbReference type="InterPro" id="IPR052164">
    <property type="entry name" value="Anthracycline_SecMetBiosynth"/>
</dbReference>
<dbReference type="PANTHER" id="PTHR33993:SF2">
    <property type="entry name" value="VOC DOMAIN-CONTAINING PROTEIN"/>
    <property type="match status" value="1"/>
</dbReference>
<reference evidence="2" key="1">
    <citation type="submission" date="2017-09" db="EMBL/GenBank/DDBJ databases">
        <title>FDA dAtabase for Regulatory Grade micrObial Sequences (FDA-ARGOS): Supporting development and validation of Infectious Disease Dx tests.</title>
        <authorList>
            <person name="Minogue T."/>
            <person name="Wolcott M."/>
            <person name="Wasieloski L."/>
            <person name="Aguilar W."/>
            <person name="Moore D."/>
            <person name="Tallon L."/>
            <person name="Sadzewicz L."/>
            <person name="Ott S."/>
            <person name="Zhao X."/>
            <person name="Nagaraj S."/>
            <person name="Vavikolanu K."/>
            <person name="Aluvathingal J."/>
            <person name="Nadendla S."/>
            <person name="Sichtig H."/>
        </authorList>
    </citation>
    <scope>NUCLEOTIDE SEQUENCE [LARGE SCALE GENOMIC DNA]</scope>
    <source>
        <strain evidence="2">FDAARGOS_390</strain>
    </source>
</reference>
<accession>A0A104K0B7</accession>
<proteinExistence type="predicted"/>